<organism evidence="5 6">
    <name type="scientific">Nakamurella alba</name>
    <dbReference type="NCBI Taxonomy" id="2665158"/>
    <lineage>
        <taxon>Bacteria</taxon>
        <taxon>Bacillati</taxon>
        <taxon>Actinomycetota</taxon>
        <taxon>Actinomycetes</taxon>
        <taxon>Nakamurellales</taxon>
        <taxon>Nakamurellaceae</taxon>
        <taxon>Nakamurella</taxon>
    </lineage>
</organism>
<dbReference type="InterPro" id="IPR028082">
    <property type="entry name" value="Peripla_BP_I"/>
</dbReference>
<keyword evidence="3" id="KW-0804">Transcription</keyword>
<dbReference type="InterPro" id="IPR010982">
    <property type="entry name" value="Lambda_DNA-bd_dom_sf"/>
</dbReference>
<name>A0A7K1FTH5_9ACTN</name>
<dbReference type="GO" id="GO:0003700">
    <property type="term" value="F:DNA-binding transcription factor activity"/>
    <property type="evidence" value="ECO:0007669"/>
    <property type="project" value="TreeGrafter"/>
</dbReference>
<reference evidence="5 6" key="1">
    <citation type="submission" date="2019-11" db="EMBL/GenBank/DDBJ databases">
        <authorList>
            <person name="Jiang L.-Q."/>
        </authorList>
    </citation>
    <scope>NUCLEOTIDE SEQUENCE [LARGE SCALE GENOMIC DNA]</scope>
    <source>
        <strain evidence="5 6">YIM 132087</strain>
    </source>
</reference>
<proteinExistence type="predicted"/>
<evidence type="ECO:0000256" key="1">
    <source>
        <dbReference type="ARBA" id="ARBA00023015"/>
    </source>
</evidence>
<dbReference type="EMBL" id="WLYK01000020">
    <property type="protein sequence ID" value="MTD17467.1"/>
    <property type="molecule type" value="Genomic_DNA"/>
</dbReference>
<gene>
    <name evidence="5" type="ORF">GIS00_26395</name>
</gene>
<dbReference type="Proteomes" id="UP000460221">
    <property type="component" value="Unassembled WGS sequence"/>
</dbReference>
<protein>
    <submittedName>
        <fullName evidence="5">Substrate-binding domain-containing protein</fullName>
    </submittedName>
</protein>
<dbReference type="RefSeq" id="WP_154771459.1">
    <property type="nucleotide sequence ID" value="NZ_WLYK01000020.1"/>
</dbReference>
<dbReference type="InterPro" id="IPR046335">
    <property type="entry name" value="LacI/GalR-like_sensor"/>
</dbReference>
<dbReference type="PROSITE" id="PS00356">
    <property type="entry name" value="HTH_LACI_1"/>
    <property type="match status" value="1"/>
</dbReference>
<keyword evidence="2" id="KW-0238">DNA-binding</keyword>
<evidence type="ECO:0000313" key="6">
    <source>
        <dbReference type="Proteomes" id="UP000460221"/>
    </source>
</evidence>
<evidence type="ECO:0000256" key="2">
    <source>
        <dbReference type="ARBA" id="ARBA00023125"/>
    </source>
</evidence>
<dbReference type="PANTHER" id="PTHR30146">
    <property type="entry name" value="LACI-RELATED TRANSCRIPTIONAL REPRESSOR"/>
    <property type="match status" value="1"/>
</dbReference>
<dbReference type="SMART" id="SM00354">
    <property type="entry name" value="HTH_LACI"/>
    <property type="match status" value="1"/>
</dbReference>
<dbReference type="PANTHER" id="PTHR30146:SF109">
    <property type="entry name" value="HTH-TYPE TRANSCRIPTIONAL REGULATOR GALS"/>
    <property type="match status" value="1"/>
</dbReference>
<dbReference type="SUPFAM" id="SSF53822">
    <property type="entry name" value="Periplasmic binding protein-like I"/>
    <property type="match status" value="1"/>
</dbReference>
<keyword evidence="6" id="KW-1185">Reference proteome</keyword>
<accession>A0A7K1FTH5</accession>
<dbReference type="Gene3D" id="3.40.50.2300">
    <property type="match status" value="2"/>
</dbReference>
<comment type="caution">
    <text evidence="5">The sequence shown here is derived from an EMBL/GenBank/DDBJ whole genome shotgun (WGS) entry which is preliminary data.</text>
</comment>
<evidence type="ECO:0000259" key="4">
    <source>
        <dbReference type="PROSITE" id="PS50932"/>
    </source>
</evidence>
<dbReference type="GO" id="GO:0000976">
    <property type="term" value="F:transcription cis-regulatory region binding"/>
    <property type="evidence" value="ECO:0007669"/>
    <property type="project" value="TreeGrafter"/>
</dbReference>
<dbReference type="Pfam" id="PF13377">
    <property type="entry name" value="Peripla_BP_3"/>
    <property type="match status" value="1"/>
</dbReference>
<dbReference type="Pfam" id="PF00356">
    <property type="entry name" value="LacI"/>
    <property type="match status" value="1"/>
</dbReference>
<dbReference type="AlphaFoldDB" id="A0A7K1FTH5"/>
<dbReference type="InterPro" id="IPR000843">
    <property type="entry name" value="HTH_LacI"/>
</dbReference>
<dbReference type="PROSITE" id="PS50932">
    <property type="entry name" value="HTH_LACI_2"/>
    <property type="match status" value="1"/>
</dbReference>
<dbReference type="CDD" id="cd01392">
    <property type="entry name" value="HTH_LacI"/>
    <property type="match status" value="1"/>
</dbReference>
<dbReference type="Gene3D" id="1.10.260.40">
    <property type="entry name" value="lambda repressor-like DNA-binding domains"/>
    <property type="match status" value="1"/>
</dbReference>
<feature type="domain" description="HTH lacI-type" evidence="4">
    <location>
        <begin position="8"/>
        <end position="62"/>
    </location>
</feature>
<keyword evidence="1" id="KW-0805">Transcription regulation</keyword>
<dbReference type="SUPFAM" id="SSF47413">
    <property type="entry name" value="lambda repressor-like DNA-binding domains"/>
    <property type="match status" value="1"/>
</dbReference>
<evidence type="ECO:0000256" key="3">
    <source>
        <dbReference type="ARBA" id="ARBA00023163"/>
    </source>
</evidence>
<sequence length="368" mass="37582">MSAGNTLPSIADVAALAGVSTGTVSNVLNRPHVVAAPTRERVDAAIASLGFVRNESARVLGSGSSRALGFVAMDVGNPFFTDIARAVQDVAEASGLVVLLADSRESVEQERANVELFAQQRVRGVVITPAGDVTGALEMLARTGIPAVLVDPAAGGADHCSVATDDLTGGRLAVRHLLDLGHRRVAFVGGPARLHQVADRFRGAAEEVADTAGAVLQRWDTDHLTIAAGRRAGADLLAKPIADRPTGIFAANDLLALGILHELLAAGCAVPGDVAVIGYDDIDLAATGLLPLSTVRQPRAEMGRQAAGLLLEEIGGDPRHRHRQLLFTPEVIVRASTTGTPATATMAPGGVTVAGPPGASGPVAGAGR</sequence>
<evidence type="ECO:0000313" key="5">
    <source>
        <dbReference type="EMBL" id="MTD17467.1"/>
    </source>
</evidence>